<evidence type="ECO:0000259" key="3">
    <source>
        <dbReference type="Pfam" id="PF12793"/>
    </source>
</evidence>
<feature type="domain" description="Solute-binding protein family 5" evidence="2">
    <location>
        <begin position="173"/>
        <end position="473"/>
    </location>
</feature>
<evidence type="ECO:0000256" key="1">
    <source>
        <dbReference type="ARBA" id="ARBA00023125"/>
    </source>
</evidence>
<dbReference type="Proteomes" id="UP001236723">
    <property type="component" value="Unassembled WGS sequence"/>
</dbReference>
<feature type="domain" description="Transcriptional regulator SgrR N-terminal HTH" evidence="3">
    <location>
        <begin position="14"/>
        <end position="97"/>
    </location>
</feature>
<accession>A0ABU0DSW5</accession>
<gene>
    <name evidence="4" type="ORF">J2R98_001321</name>
</gene>
<dbReference type="PANTHER" id="PTHR30290:SF72">
    <property type="entry name" value="HTH-TYPE TRANSCRIPTIONAL REGULATOR SGRR"/>
    <property type="match status" value="1"/>
</dbReference>
<dbReference type="EMBL" id="JAUSUP010000002">
    <property type="protein sequence ID" value="MDQ0351507.1"/>
    <property type="molecule type" value="Genomic_DNA"/>
</dbReference>
<keyword evidence="1" id="KW-0238">DNA-binding</keyword>
<dbReference type="RefSeq" id="WP_307067291.1">
    <property type="nucleotide sequence ID" value="NZ_JAUSUP010000002.1"/>
</dbReference>
<dbReference type="InterPro" id="IPR025370">
    <property type="entry name" value="SgrR_HTH_N"/>
</dbReference>
<dbReference type="PANTHER" id="PTHR30290">
    <property type="entry name" value="PERIPLASMIC BINDING COMPONENT OF ABC TRANSPORTER"/>
    <property type="match status" value="1"/>
</dbReference>
<reference evidence="4 5" key="1">
    <citation type="submission" date="2023-07" db="EMBL/GenBank/DDBJ databases">
        <title>Genomic Encyclopedia of Type Strains, Phase IV (KMG-IV): sequencing the most valuable type-strain genomes for metagenomic binning, comparative biology and taxonomic classification.</title>
        <authorList>
            <person name="Goeker M."/>
        </authorList>
    </citation>
    <scope>NUCLEOTIDE SEQUENCE [LARGE SCALE GENOMIC DNA]</scope>
    <source>
        <strain evidence="4 5">DSM 15448</strain>
    </source>
</reference>
<evidence type="ECO:0000313" key="4">
    <source>
        <dbReference type="EMBL" id="MDQ0351507.1"/>
    </source>
</evidence>
<dbReference type="Gene3D" id="3.10.105.10">
    <property type="entry name" value="Dipeptide-binding Protein, Domain 3"/>
    <property type="match status" value="1"/>
</dbReference>
<dbReference type="Pfam" id="PF12793">
    <property type="entry name" value="SgrR_N"/>
    <property type="match status" value="1"/>
</dbReference>
<dbReference type="Gene3D" id="3.40.190.10">
    <property type="entry name" value="Periplasmic binding protein-like II"/>
    <property type="match status" value="1"/>
</dbReference>
<name>A0ABU0DSW5_9BACI</name>
<comment type="caution">
    <text evidence="4">The sequence shown here is derived from an EMBL/GenBank/DDBJ whole genome shotgun (WGS) entry which is preliminary data.</text>
</comment>
<proteinExistence type="predicted"/>
<dbReference type="Pfam" id="PF00496">
    <property type="entry name" value="SBP_bac_5"/>
    <property type="match status" value="1"/>
</dbReference>
<protein>
    <submittedName>
        <fullName evidence="4">MarR-like DNA-binding transcriptional regulator SgrR of sgrS sRNA</fullName>
    </submittedName>
</protein>
<organism evidence="4 5">
    <name type="scientific">Alkalibacillus filiformis</name>
    <dbReference type="NCBI Taxonomy" id="200990"/>
    <lineage>
        <taxon>Bacteria</taxon>
        <taxon>Bacillati</taxon>
        <taxon>Bacillota</taxon>
        <taxon>Bacilli</taxon>
        <taxon>Bacillales</taxon>
        <taxon>Bacillaceae</taxon>
        <taxon>Alkalibacillus</taxon>
    </lineage>
</organism>
<keyword evidence="5" id="KW-1185">Reference proteome</keyword>
<sequence>MIIERYFTLRSNLEHLSPDENYCFKLRELEEIWSCSLKNVKRILKRLEEEGFLIYTPGNGRGNVSKVRYFNYFQEDVKGYIKKCSEEEELDKIAAILRLPIPEDWISDSSEEIRRLLGANQTESKPKDVLHVFKTTNITSLDPLDVFTAFETHILEHIGDTLIKYNDVQKRFDPHLAHHFKYDPTKTKLTLYLRKAVYFHDGRHLTSKDVKCSIERLYKSKNYSWMVKNINEVVCVNDHKLEILLHHPNSLFLHYLSTIHFCIQPHDIDNIDNKWIGTGPFIIKEKNENKLLIQANDYYFKERPLIDEIHFYIVAKDIPQLISINNEPLSSYNNSQHKLDSTSLKFLSLNLNKSSILDNKNFREAIYHLLDIRKMKDDLTDEILEADYEIIGTSKHKDPKRIPHLLNLANYQGEQLNIYYIDQKDAEDEAEWLKYEAKLHGINLELYPFNPNDSSINMNNIDILLIELTFLPNLHLTFSYALNNNALIFNQMFNNEIQKYTQEIIYKFESEQKEWKRSYIIKNTIEYILGELFIIPLYSPQNSKVINNNIYGVENHLFGYVDFTKVWVDD</sequence>
<dbReference type="InterPro" id="IPR000914">
    <property type="entry name" value="SBP_5_dom"/>
</dbReference>
<dbReference type="InterPro" id="IPR039424">
    <property type="entry name" value="SBP_5"/>
</dbReference>
<dbReference type="SUPFAM" id="SSF53850">
    <property type="entry name" value="Periplasmic binding protein-like II"/>
    <property type="match status" value="1"/>
</dbReference>
<evidence type="ECO:0000259" key="2">
    <source>
        <dbReference type="Pfam" id="PF00496"/>
    </source>
</evidence>
<evidence type="ECO:0000313" key="5">
    <source>
        <dbReference type="Proteomes" id="UP001236723"/>
    </source>
</evidence>